<protein>
    <submittedName>
        <fullName evidence="1">Uncharacterized protein</fullName>
    </submittedName>
</protein>
<sequence length="150" mass="17774">MDFLQEQALLYSSQRYENIYFHFNEAYGIKYHEFFLLCATIGFKNNRLEAFTKKGREFRTNYFNTKQKVSFYTMVLCDNELGRDLEAFSDPGFISMARKKIQFYAEGGMSILVESVFKSRFDGHYLDETYTDYDVDVLMYINDQATTVPF</sequence>
<name>A0ABY5JJ81_9FIRM</name>
<dbReference type="RefSeq" id="WP_212725662.1">
    <property type="nucleotide sequence ID" value="NZ_CP071249.1"/>
</dbReference>
<gene>
    <name evidence="1" type="ORF">J0J69_03905</name>
</gene>
<reference evidence="1 2" key="1">
    <citation type="submission" date="2021-03" db="EMBL/GenBank/DDBJ databases">
        <title>Comparative Genomics and Metabolomics in the genus Turicibacter.</title>
        <authorList>
            <person name="Maki J."/>
            <person name="Looft T."/>
        </authorList>
    </citation>
    <scope>NUCLEOTIDE SEQUENCE [LARGE SCALE GENOMIC DNA]</scope>
    <source>
        <strain evidence="1 2">MMM721</strain>
    </source>
</reference>
<evidence type="ECO:0000313" key="2">
    <source>
        <dbReference type="Proteomes" id="UP001058016"/>
    </source>
</evidence>
<proteinExistence type="predicted"/>
<dbReference type="EMBL" id="CP071249">
    <property type="protein sequence ID" value="UUF06733.1"/>
    <property type="molecule type" value="Genomic_DNA"/>
</dbReference>
<keyword evidence="2" id="KW-1185">Reference proteome</keyword>
<organism evidence="1 2">
    <name type="scientific">Turicibacter bilis</name>
    <dbReference type="NCBI Taxonomy" id="2735723"/>
    <lineage>
        <taxon>Bacteria</taxon>
        <taxon>Bacillati</taxon>
        <taxon>Bacillota</taxon>
        <taxon>Erysipelotrichia</taxon>
        <taxon>Erysipelotrichales</taxon>
        <taxon>Turicibacteraceae</taxon>
        <taxon>Turicibacter</taxon>
    </lineage>
</organism>
<accession>A0ABY5JJ81</accession>
<dbReference type="Proteomes" id="UP001058016">
    <property type="component" value="Chromosome"/>
</dbReference>
<evidence type="ECO:0000313" key="1">
    <source>
        <dbReference type="EMBL" id="UUF06733.1"/>
    </source>
</evidence>